<keyword evidence="6" id="KW-1185">Reference proteome</keyword>
<feature type="transmembrane region" description="Helical" evidence="3">
    <location>
        <begin position="12"/>
        <end position="30"/>
    </location>
</feature>
<comment type="similarity">
    <text evidence="2">Belongs to the EamA transporter family.</text>
</comment>
<dbReference type="Proteomes" id="UP000027822">
    <property type="component" value="Unassembled WGS sequence"/>
</dbReference>
<proteinExistence type="inferred from homology"/>
<feature type="transmembrane region" description="Helical" evidence="3">
    <location>
        <begin position="42"/>
        <end position="61"/>
    </location>
</feature>
<sequence length="306" mass="33953">MSFKNGLQGQSLPAIKMAVSMAIFGSVGFFSVQTGVPSVELVFVRCICATLFLSAFWFFTGHHKKEQWNKKEMLQILACGFFLVFNWVFLFKAFEMMSITIAISVYHLAPIIVLIIGSIVFKERLTILSVLSIIICFVGTVFVAGIDGNTSLESFMSSGIVWGLLAALFYAFTTLLGKGIEKTSAYAMTFVQTGVGIFLLLPFVDFQEFQGLTEVNWMYIAATGLIHTGLVYYLFFDSLRGLSTSLISILVFLDPAVAILLDTVLTGFRPTMLQTIGIVLIFAGMAFTFWKPKERISKLHEKKGYG</sequence>
<dbReference type="STRING" id="574376.BAMA_15040"/>
<organism evidence="5 6">
    <name type="scientific">Bacillus manliponensis</name>
    <dbReference type="NCBI Taxonomy" id="574376"/>
    <lineage>
        <taxon>Bacteria</taxon>
        <taxon>Bacillati</taxon>
        <taxon>Bacillota</taxon>
        <taxon>Bacilli</taxon>
        <taxon>Bacillales</taxon>
        <taxon>Bacillaceae</taxon>
        <taxon>Bacillus</taxon>
        <taxon>Bacillus cereus group</taxon>
    </lineage>
</organism>
<dbReference type="SUPFAM" id="SSF103481">
    <property type="entry name" value="Multidrug resistance efflux transporter EmrE"/>
    <property type="match status" value="2"/>
</dbReference>
<evidence type="ECO:0000256" key="1">
    <source>
        <dbReference type="ARBA" id="ARBA00004127"/>
    </source>
</evidence>
<name>A0A073KEG3_9BACI</name>
<dbReference type="Pfam" id="PF00892">
    <property type="entry name" value="EamA"/>
    <property type="match status" value="2"/>
</dbReference>
<dbReference type="eggNOG" id="COG0697">
    <property type="taxonomic scope" value="Bacteria"/>
</dbReference>
<protein>
    <submittedName>
        <fullName evidence="5">Transporter</fullName>
    </submittedName>
</protein>
<accession>A0A073KEG3</accession>
<evidence type="ECO:0000313" key="5">
    <source>
        <dbReference type="EMBL" id="KEK20718.1"/>
    </source>
</evidence>
<comment type="subcellular location">
    <subcellularLocation>
        <location evidence="1">Endomembrane system</location>
        <topology evidence="1">Multi-pass membrane protein</topology>
    </subcellularLocation>
</comment>
<feature type="transmembrane region" description="Helical" evidence="3">
    <location>
        <begin position="96"/>
        <end position="120"/>
    </location>
</feature>
<evidence type="ECO:0000256" key="2">
    <source>
        <dbReference type="ARBA" id="ARBA00007362"/>
    </source>
</evidence>
<gene>
    <name evidence="5" type="ORF">BAMA_15040</name>
</gene>
<dbReference type="FunFam" id="1.10.3730.20:FF:000010">
    <property type="entry name" value="EamA family transporter"/>
    <property type="match status" value="1"/>
</dbReference>
<feature type="transmembrane region" description="Helical" evidence="3">
    <location>
        <begin position="271"/>
        <end position="290"/>
    </location>
</feature>
<feature type="transmembrane region" description="Helical" evidence="3">
    <location>
        <begin position="127"/>
        <end position="146"/>
    </location>
</feature>
<dbReference type="Gene3D" id="1.10.3730.20">
    <property type="match status" value="1"/>
</dbReference>
<feature type="transmembrane region" description="Helical" evidence="3">
    <location>
        <begin position="216"/>
        <end position="235"/>
    </location>
</feature>
<dbReference type="AlphaFoldDB" id="A0A073KEG3"/>
<keyword evidence="3" id="KW-0472">Membrane</keyword>
<evidence type="ECO:0000256" key="3">
    <source>
        <dbReference type="SAM" id="Phobius"/>
    </source>
</evidence>
<dbReference type="PANTHER" id="PTHR22911">
    <property type="entry name" value="ACYL-MALONYL CONDENSING ENZYME-RELATED"/>
    <property type="match status" value="1"/>
</dbReference>
<dbReference type="PANTHER" id="PTHR22911:SF102">
    <property type="entry name" value="MEMBRANE PROTEIN"/>
    <property type="match status" value="1"/>
</dbReference>
<dbReference type="EMBL" id="JOTN01000003">
    <property type="protein sequence ID" value="KEK20718.1"/>
    <property type="molecule type" value="Genomic_DNA"/>
</dbReference>
<reference evidence="5 6" key="1">
    <citation type="submission" date="2014-06" db="EMBL/GenBank/DDBJ databases">
        <title>Draft genome sequence of Bacillus manliponensis JCM 15802 (MCCC 1A00708).</title>
        <authorList>
            <person name="Lai Q."/>
            <person name="Liu Y."/>
            <person name="Shao Z."/>
        </authorList>
    </citation>
    <scope>NUCLEOTIDE SEQUENCE [LARGE SCALE GENOMIC DNA]</scope>
    <source>
        <strain evidence="5 6">JCM 15802</strain>
    </source>
</reference>
<comment type="caution">
    <text evidence="5">The sequence shown here is derived from an EMBL/GenBank/DDBJ whole genome shotgun (WGS) entry which is preliminary data.</text>
</comment>
<dbReference type="GO" id="GO:0016020">
    <property type="term" value="C:membrane"/>
    <property type="evidence" value="ECO:0007669"/>
    <property type="project" value="InterPro"/>
</dbReference>
<feature type="transmembrane region" description="Helical" evidence="3">
    <location>
        <begin position="73"/>
        <end position="90"/>
    </location>
</feature>
<dbReference type="InterPro" id="IPR000620">
    <property type="entry name" value="EamA_dom"/>
</dbReference>
<evidence type="ECO:0000313" key="6">
    <source>
        <dbReference type="Proteomes" id="UP000027822"/>
    </source>
</evidence>
<dbReference type="RefSeq" id="WP_034637051.1">
    <property type="nucleotide sequence ID" value="NZ_CBCSJC010000020.1"/>
</dbReference>
<dbReference type="OrthoDB" id="9814238at2"/>
<feature type="transmembrane region" description="Helical" evidence="3">
    <location>
        <begin position="247"/>
        <end position="265"/>
    </location>
</feature>
<feature type="transmembrane region" description="Helical" evidence="3">
    <location>
        <begin position="152"/>
        <end position="173"/>
    </location>
</feature>
<feature type="transmembrane region" description="Helical" evidence="3">
    <location>
        <begin position="185"/>
        <end position="204"/>
    </location>
</feature>
<dbReference type="InterPro" id="IPR037185">
    <property type="entry name" value="EmrE-like"/>
</dbReference>
<keyword evidence="3" id="KW-0812">Transmembrane</keyword>
<feature type="domain" description="EamA" evidence="4">
    <location>
        <begin position="158"/>
        <end position="289"/>
    </location>
</feature>
<feature type="domain" description="EamA" evidence="4">
    <location>
        <begin position="17"/>
        <end position="143"/>
    </location>
</feature>
<keyword evidence="3" id="KW-1133">Transmembrane helix</keyword>
<evidence type="ECO:0000259" key="4">
    <source>
        <dbReference type="Pfam" id="PF00892"/>
    </source>
</evidence>